<dbReference type="InterPro" id="IPR007404">
    <property type="entry name" value="YdjM-like"/>
</dbReference>
<keyword evidence="1" id="KW-0472">Membrane</keyword>
<dbReference type="InterPro" id="IPR053170">
    <property type="entry name" value="Transcription_regulator"/>
</dbReference>
<dbReference type="PANTHER" id="PTHR40031:SF1">
    <property type="entry name" value="MEMBRANE-BOUND METAL-DEPENDENT HYDROLASE"/>
    <property type="match status" value="1"/>
</dbReference>
<name>A0A1I2QXI6_9BACI</name>
<sequence length="335" mass="38465">MDTGTHVVMGVALGGIATLDPVVQSDPALFNAVLIGTLVGSQAPDCDTVLKLKDNATYIRHHRGITHSVPAVLLWGLSIPSLIYLFTPEVSFLHLWLWTFLAVILHVFVDIFNAYGTQAYRPFTKRWVAYGFINTFDPYIFILHLAGIVAWNLGADPGLMWLLIYFVIAVYYVKRYFDKREMVRLIKENFDEVEQIATSPTMQQNIWRIAITTPTNYYVGRAENGHITILDEFINKPIDYEDPVVQKALTDHNIKAFLSFSPVYRYEITYFDEYTEVRFIDLRYRSKGRYPFVALAQIDDEHGDDDLKILNSYTGWVFTEEKLQDKVSPIPQSKG</sequence>
<dbReference type="Proteomes" id="UP000198897">
    <property type="component" value="Unassembled WGS sequence"/>
</dbReference>
<feature type="transmembrane region" description="Helical" evidence="1">
    <location>
        <begin position="69"/>
        <end position="87"/>
    </location>
</feature>
<dbReference type="PANTHER" id="PTHR40031">
    <property type="entry name" value="HYPOTHETICAL MEMBRANE SPANNING PROTEIN"/>
    <property type="match status" value="1"/>
</dbReference>
<dbReference type="AlphaFoldDB" id="A0A1I2QXI6"/>
<keyword evidence="3" id="KW-1185">Reference proteome</keyword>
<evidence type="ECO:0000256" key="1">
    <source>
        <dbReference type="SAM" id="Phobius"/>
    </source>
</evidence>
<accession>A0A1I2QXI6</accession>
<organism evidence="2 3">
    <name type="scientific">Halobacillus alkaliphilus</name>
    <dbReference type="NCBI Taxonomy" id="396056"/>
    <lineage>
        <taxon>Bacteria</taxon>
        <taxon>Bacillati</taxon>
        <taxon>Bacillota</taxon>
        <taxon>Bacilli</taxon>
        <taxon>Bacillales</taxon>
        <taxon>Bacillaceae</taxon>
        <taxon>Halobacillus</taxon>
    </lineage>
</organism>
<feature type="transmembrane region" description="Helical" evidence="1">
    <location>
        <begin position="127"/>
        <end position="153"/>
    </location>
</feature>
<keyword evidence="1" id="KW-0812">Transmembrane</keyword>
<dbReference type="EMBL" id="FOOG01000033">
    <property type="protein sequence ID" value="SFG30421.1"/>
    <property type="molecule type" value="Genomic_DNA"/>
</dbReference>
<proteinExistence type="predicted"/>
<protein>
    <submittedName>
        <fullName evidence="2">Inner membrane protein</fullName>
    </submittedName>
</protein>
<gene>
    <name evidence="2" type="ORF">SAMN05216353_13317</name>
</gene>
<dbReference type="Pfam" id="PF04307">
    <property type="entry name" value="YdjM"/>
    <property type="match status" value="1"/>
</dbReference>
<reference evidence="3" key="1">
    <citation type="submission" date="2016-10" db="EMBL/GenBank/DDBJ databases">
        <authorList>
            <person name="Varghese N."/>
            <person name="Submissions S."/>
        </authorList>
    </citation>
    <scope>NUCLEOTIDE SEQUENCE [LARGE SCALE GENOMIC DNA]</scope>
    <source>
        <strain evidence="3">FP5</strain>
    </source>
</reference>
<feature type="transmembrane region" description="Helical" evidence="1">
    <location>
        <begin position="93"/>
        <end position="115"/>
    </location>
</feature>
<evidence type="ECO:0000313" key="2">
    <source>
        <dbReference type="EMBL" id="SFG30421.1"/>
    </source>
</evidence>
<dbReference type="OrthoDB" id="110250at2"/>
<dbReference type="RefSeq" id="WP_089753232.1">
    <property type="nucleotide sequence ID" value="NZ_FOOG01000033.1"/>
</dbReference>
<evidence type="ECO:0000313" key="3">
    <source>
        <dbReference type="Proteomes" id="UP000198897"/>
    </source>
</evidence>
<feature type="transmembrane region" description="Helical" evidence="1">
    <location>
        <begin position="159"/>
        <end position="177"/>
    </location>
</feature>
<keyword evidence="1" id="KW-1133">Transmembrane helix</keyword>